<keyword evidence="4" id="KW-0812">Transmembrane</keyword>
<name>A0A1B6C1J5_9HEMI</name>
<dbReference type="PANTHER" id="PTHR13448:SF0">
    <property type="entry name" value="TRANSMEMBRANE PROTEIN 214"/>
    <property type="match status" value="1"/>
</dbReference>
<dbReference type="Pfam" id="PF10151">
    <property type="entry name" value="TMEM214"/>
    <property type="match status" value="1"/>
</dbReference>
<keyword evidence="9" id="KW-0325">Glycoprotein</keyword>
<evidence type="ECO:0000256" key="5">
    <source>
        <dbReference type="ARBA" id="ARBA00022703"/>
    </source>
</evidence>
<evidence type="ECO:0000256" key="8">
    <source>
        <dbReference type="ARBA" id="ARBA00023136"/>
    </source>
</evidence>
<evidence type="ECO:0000256" key="6">
    <source>
        <dbReference type="ARBA" id="ARBA00022824"/>
    </source>
</evidence>
<keyword evidence="8" id="KW-0472">Membrane</keyword>
<evidence type="ECO:0000256" key="11">
    <source>
        <dbReference type="SAM" id="MobiDB-lite"/>
    </source>
</evidence>
<evidence type="ECO:0000256" key="1">
    <source>
        <dbReference type="ARBA" id="ARBA00004477"/>
    </source>
</evidence>
<evidence type="ECO:0000313" key="12">
    <source>
        <dbReference type="EMBL" id="JAS07376.1"/>
    </source>
</evidence>
<dbReference type="EMBL" id="GEDC01029922">
    <property type="protein sequence ID" value="JAS07376.1"/>
    <property type="molecule type" value="Transcribed_RNA"/>
</dbReference>
<comment type="function">
    <text evidence="10">Critical mediator, in cooperation with CASP4, of endoplasmic reticulum-stress induced apoptosis. Required or the activation of CASP4 following endoplasmic reticulum stress.</text>
</comment>
<dbReference type="GO" id="GO:0005794">
    <property type="term" value="C:Golgi apparatus"/>
    <property type="evidence" value="ECO:0007669"/>
    <property type="project" value="TreeGrafter"/>
</dbReference>
<accession>A0A1B6C1J5</accession>
<proteinExistence type="inferred from homology"/>
<evidence type="ECO:0000256" key="9">
    <source>
        <dbReference type="ARBA" id="ARBA00023180"/>
    </source>
</evidence>
<evidence type="ECO:0008006" key="13">
    <source>
        <dbReference type="Google" id="ProtNLM"/>
    </source>
</evidence>
<comment type="subunit">
    <text evidence="3">Constitutively interacts with CASP4; required for the localization of procaspase 4 to the ER.</text>
</comment>
<keyword evidence="6" id="KW-0256">Endoplasmic reticulum</keyword>
<evidence type="ECO:0000256" key="3">
    <source>
        <dbReference type="ARBA" id="ARBA00011720"/>
    </source>
</evidence>
<comment type="subcellular location">
    <subcellularLocation>
        <location evidence="1">Endoplasmic reticulum membrane</location>
        <topology evidence="1">Multi-pass membrane protein</topology>
    </subcellularLocation>
</comment>
<dbReference type="AlphaFoldDB" id="A0A1B6C1J5"/>
<organism evidence="12">
    <name type="scientific">Clastoptera arizonana</name>
    <name type="common">Arizona spittle bug</name>
    <dbReference type="NCBI Taxonomy" id="38151"/>
    <lineage>
        <taxon>Eukaryota</taxon>
        <taxon>Metazoa</taxon>
        <taxon>Ecdysozoa</taxon>
        <taxon>Arthropoda</taxon>
        <taxon>Hexapoda</taxon>
        <taxon>Insecta</taxon>
        <taxon>Pterygota</taxon>
        <taxon>Neoptera</taxon>
        <taxon>Paraneoptera</taxon>
        <taxon>Hemiptera</taxon>
        <taxon>Auchenorrhyncha</taxon>
        <taxon>Cercopoidea</taxon>
        <taxon>Clastopteridae</taxon>
        <taxon>Clastoptera</taxon>
    </lineage>
</organism>
<dbReference type="InterPro" id="IPR019308">
    <property type="entry name" value="TMEM214"/>
</dbReference>
<dbReference type="PANTHER" id="PTHR13448">
    <property type="entry name" value="TRANSMEMBRANE PROTEIN 214"/>
    <property type="match status" value="1"/>
</dbReference>
<evidence type="ECO:0000256" key="4">
    <source>
        <dbReference type="ARBA" id="ARBA00022692"/>
    </source>
</evidence>
<comment type="similarity">
    <text evidence="2">Belongs to the TMEM214 family.</text>
</comment>
<feature type="region of interest" description="Disordered" evidence="11">
    <location>
        <begin position="1"/>
        <end position="28"/>
    </location>
</feature>
<keyword evidence="5" id="KW-0053">Apoptosis</keyword>
<dbReference type="GO" id="GO:0005789">
    <property type="term" value="C:endoplasmic reticulum membrane"/>
    <property type="evidence" value="ECO:0007669"/>
    <property type="project" value="UniProtKB-SubCell"/>
</dbReference>
<keyword evidence="7" id="KW-1133">Transmembrane helix</keyword>
<evidence type="ECO:0000256" key="7">
    <source>
        <dbReference type="ARBA" id="ARBA00022989"/>
    </source>
</evidence>
<evidence type="ECO:0000256" key="2">
    <source>
        <dbReference type="ARBA" id="ARBA00007984"/>
    </source>
</evidence>
<reference evidence="12" key="1">
    <citation type="submission" date="2015-12" db="EMBL/GenBank/DDBJ databases">
        <title>De novo transcriptome assembly of four potential Pierce s Disease insect vectors from Arizona vineyards.</title>
        <authorList>
            <person name="Tassone E.E."/>
        </authorList>
    </citation>
    <scope>NUCLEOTIDE SEQUENCE</scope>
</reference>
<evidence type="ECO:0000256" key="10">
    <source>
        <dbReference type="ARBA" id="ARBA00024938"/>
    </source>
</evidence>
<gene>
    <name evidence="12" type="ORF">g.13053</name>
</gene>
<feature type="compositionally biased region" description="Basic residues" evidence="11">
    <location>
        <begin position="10"/>
        <end position="22"/>
    </location>
</feature>
<dbReference type="GO" id="GO:0006915">
    <property type="term" value="P:apoptotic process"/>
    <property type="evidence" value="ECO:0007669"/>
    <property type="project" value="UniProtKB-KW"/>
</dbReference>
<protein>
    <recommendedName>
        <fullName evidence="13">Transmembrane protein 214</fullName>
    </recommendedName>
</protein>
<sequence length="670" mass="76680">MSGQWELVSKTKRDKHSGSKKISKAEKQKFVDNAPKIEDLLPLSQVKTLYEALDNNKQNSHKIPEKVVKTKENEIKKIQKKHPEKKKEGIVKEKSPKTLEAAVNLLAVSDFKNLIEEYQLRFPEAPLVWLKGLSGYINTKLAVDFNENSFTPKSFEYPLCLLPVEIKNDIKKALKEVPEAVVQMFFDYCLTSMAVDLTKGSPVSGYKVLLQLIAVYNPSVTVSNISKYTTLRNSYQNRQAIGTSILWALGQGGFKDVSVGLKVWQELMMPLCELRNYTRFVLDYLKHLLGRHSSSKALTTEQYFSLLDTIFGAHNLSNVLNTELKSHAKSLSRIVCNVLTENRLHNMFEPLMLKLKSASSHSLKEELASFLCVCLSKDQQSYSLWRQLYTKHLPESATLLRHINSEWKGMSDQLSKKHFKNMLNTFKVTNNEMARLKQKTEGLQECNRLCEVLLSKMITNKTFPWVKLSFVLILVISGLLAFDVNKYGSFKDSSTGHFLQDIGALTYFEHAYTRVQIFSIMIFKWCLKNIPVYYGIVKETTAPVLAVVKDMIALCIGHFFRVINILAEYTAEKVPVVIDILNAYAPGLFETVQNYSFETWSFLSTYLMQLFHLIIQYIIIVIEWTKVNIFVGKLSPENLQKYTMDAIETTHNVATQTFAWLSQQTEQISI</sequence>